<protein>
    <submittedName>
        <fullName evidence="1">Transcription factor</fullName>
    </submittedName>
</protein>
<proteinExistence type="predicted"/>
<evidence type="ECO:0000313" key="2">
    <source>
        <dbReference type="Proteomes" id="UP001281147"/>
    </source>
</evidence>
<reference evidence="1" key="1">
    <citation type="submission" date="2023-07" db="EMBL/GenBank/DDBJ databases">
        <title>Black Yeasts Isolated from many extreme environments.</title>
        <authorList>
            <person name="Coleine C."/>
            <person name="Stajich J.E."/>
            <person name="Selbmann L."/>
        </authorList>
    </citation>
    <scope>NUCLEOTIDE SEQUENCE</scope>
    <source>
        <strain evidence="1">CCFEE 5714</strain>
    </source>
</reference>
<organism evidence="1 2">
    <name type="scientific">Vermiconidia calcicola</name>
    <dbReference type="NCBI Taxonomy" id="1690605"/>
    <lineage>
        <taxon>Eukaryota</taxon>
        <taxon>Fungi</taxon>
        <taxon>Dikarya</taxon>
        <taxon>Ascomycota</taxon>
        <taxon>Pezizomycotina</taxon>
        <taxon>Dothideomycetes</taxon>
        <taxon>Dothideomycetidae</taxon>
        <taxon>Mycosphaerellales</taxon>
        <taxon>Extremaceae</taxon>
        <taxon>Vermiconidia</taxon>
    </lineage>
</organism>
<gene>
    <name evidence="1" type="primary">UPC2_1</name>
    <name evidence="1" type="ORF">LTR37_005836</name>
</gene>
<evidence type="ECO:0000313" key="1">
    <source>
        <dbReference type="EMBL" id="KAK3717446.1"/>
    </source>
</evidence>
<accession>A0ACC3NI45</accession>
<dbReference type="Proteomes" id="UP001281147">
    <property type="component" value="Unassembled WGS sequence"/>
</dbReference>
<dbReference type="EMBL" id="JAUTXU010000037">
    <property type="protein sequence ID" value="KAK3717446.1"/>
    <property type="molecule type" value="Genomic_DNA"/>
</dbReference>
<comment type="caution">
    <text evidence="1">The sequence shown here is derived from an EMBL/GenBank/DDBJ whole genome shotgun (WGS) entry which is preliminary data.</text>
</comment>
<sequence>MAFLQFQHSIWLNDHARLVECRERAAHHYTLALPAMIRSLPQLNESDTSAVFVGATLLCFHNFAAGPQPGQYIGFSDQGVGEWMQLFRGVRSITESRPDALNDWLRHGNAVDTLQAENRVDAHTRLPSEATHQLARLRRFAARMRAEDETYAKYTVAVESLERCFIDTFSTDPDSSDDIPATQHIFTWLYRIPSEFVVSLQDRRPLALVIFAYFDVLLYQLRDLWYMEGWCEHVMSGIYKHLHVDYRDWLEWPAAVLQWSPPATDFTPGLS</sequence>
<keyword evidence="2" id="KW-1185">Reference proteome</keyword>
<name>A0ACC3NI45_9PEZI</name>